<dbReference type="InterPro" id="IPR020103">
    <property type="entry name" value="PsdUridine_synth_cat_dom_sf"/>
</dbReference>
<dbReference type="AlphaFoldDB" id="A0A1J1DWI3"/>
<evidence type="ECO:0000313" key="7">
    <source>
        <dbReference type="Proteomes" id="UP000243197"/>
    </source>
</evidence>
<proteinExistence type="inferred from homology"/>
<evidence type="ECO:0000256" key="2">
    <source>
        <dbReference type="ARBA" id="ARBA00023235"/>
    </source>
</evidence>
<dbReference type="Gene3D" id="3.10.290.10">
    <property type="entry name" value="RNA-binding S4 domain"/>
    <property type="match status" value="1"/>
</dbReference>
<organism evidence="6 7">
    <name type="scientific">Ichthyobacterium seriolicida</name>
    <dbReference type="NCBI Taxonomy" id="242600"/>
    <lineage>
        <taxon>Bacteria</taxon>
        <taxon>Pseudomonadati</taxon>
        <taxon>Bacteroidota</taxon>
        <taxon>Flavobacteriia</taxon>
        <taxon>Flavobacteriales</taxon>
        <taxon>Ichthyobacteriaceae</taxon>
        <taxon>Ichthyobacterium</taxon>
    </lineage>
</organism>
<dbReference type="EC" id="5.4.99.-" evidence="4"/>
<dbReference type="CDD" id="cd02870">
    <property type="entry name" value="PseudoU_synth_RsuA_like"/>
    <property type="match status" value="1"/>
</dbReference>
<dbReference type="Pfam" id="PF01479">
    <property type="entry name" value="S4"/>
    <property type="match status" value="1"/>
</dbReference>
<dbReference type="PANTHER" id="PTHR47683">
    <property type="entry name" value="PSEUDOURIDINE SYNTHASE FAMILY PROTEIN-RELATED"/>
    <property type="match status" value="1"/>
</dbReference>
<dbReference type="InterPro" id="IPR018496">
    <property type="entry name" value="PsdUridine_synth_RsuA/RluB_CS"/>
</dbReference>
<dbReference type="Gene3D" id="3.30.70.1560">
    <property type="entry name" value="Alpha-L RNA-binding motif"/>
    <property type="match status" value="1"/>
</dbReference>
<keyword evidence="7" id="KW-1185">Reference proteome</keyword>
<dbReference type="GO" id="GO:0120159">
    <property type="term" value="F:rRNA pseudouridine synthase activity"/>
    <property type="evidence" value="ECO:0007669"/>
    <property type="project" value="UniProtKB-ARBA"/>
</dbReference>
<reference evidence="6 7" key="1">
    <citation type="submission" date="2014-03" db="EMBL/GenBank/DDBJ databases">
        <title>complete genome sequence of Flavobacteriaceae bacterium JBKA-6.</title>
        <authorList>
            <person name="Takano T."/>
            <person name="Nakamura Y."/>
            <person name="Takuma S."/>
            <person name="Yasuike M."/>
            <person name="Matsuyama T."/>
            <person name="Sakai T."/>
            <person name="Fujiwara A."/>
            <person name="Kimoto K."/>
            <person name="Fukuda Y."/>
            <person name="Kondo H."/>
            <person name="Hirono I."/>
            <person name="Nakayasu C."/>
        </authorList>
    </citation>
    <scope>NUCLEOTIDE SEQUENCE [LARGE SCALE GENOMIC DNA]</scope>
    <source>
        <strain evidence="6 7">JBKA-6</strain>
    </source>
</reference>
<dbReference type="FunFam" id="3.10.290.10:FF:000003">
    <property type="entry name" value="Pseudouridine synthase"/>
    <property type="match status" value="1"/>
</dbReference>
<evidence type="ECO:0000259" key="5">
    <source>
        <dbReference type="SMART" id="SM00363"/>
    </source>
</evidence>
<dbReference type="KEGG" id="ise:JBKA6_0197"/>
<dbReference type="CDD" id="cd00165">
    <property type="entry name" value="S4"/>
    <property type="match status" value="1"/>
</dbReference>
<protein>
    <recommendedName>
        <fullName evidence="4">Pseudouridine synthase</fullName>
        <ecNumber evidence="4">5.4.99.-</ecNumber>
    </recommendedName>
</protein>
<dbReference type="OrthoDB" id="9807213at2"/>
<evidence type="ECO:0000256" key="3">
    <source>
        <dbReference type="PROSITE-ProRule" id="PRU00182"/>
    </source>
</evidence>
<evidence type="ECO:0000256" key="1">
    <source>
        <dbReference type="ARBA" id="ARBA00008348"/>
    </source>
</evidence>
<dbReference type="SUPFAM" id="SSF55174">
    <property type="entry name" value="Alpha-L RNA-binding motif"/>
    <property type="match status" value="1"/>
</dbReference>
<sequence length="243" mass="27910">MKDNSSDKGKIRLNKFIAHSGVCSRREADMHIKIGQVKVNGKVISEMGYKVNPTDKVHFGDKPITFDKLVYILLNKPKNFITTTKDPRDRKTVLDLVKNATPSRVYPVGRLDRMTTGVLLITNDGDISKKLTHPSHRVKKIYHVSLDKKFSMSDLEKVYKGIKLEDGLAVVDKISYIKDAPKTEVGIEIHIGKNRIVRRIFEHLGYSVIKLDRVFFAGFTKKNLKRGEWRFLENKEINILKMM</sequence>
<dbReference type="SMART" id="SM00363">
    <property type="entry name" value="S4"/>
    <property type="match status" value="1"/>
</dbReference>
<dbReference type="InterPro" id="IPR042092">
    <property type="entry name" value="PsdUridine_s_RsuA/RluB/E/F_cat"/>
</dbReference>
<dbReference type="Proteomes" id="UP000243197">
    <property type="component" value="Chromosome"/>
</dbReference>
<dbReference type="InterPro" id="IPR002942">
    <property type="entry name" value="S4_RNA-bd"/>
</dbReference>
<evidence type="ECO:0000313" key="6">
    <source>
        <dbReference type="EMBL" id="BAV94210.1"/>
    </source>
</evidence>
<dbReference type="GO" id="GO:0000455">
    <property type="term" value="P:enzyme-directed rRNA pseudouridine synthesis"/>
    <property type="evidence" value="ECO:0007669"/>
    <property type="project" value="UniProtKB-ARBA"/>
</dbReference>
<dbReference type="InterPro" id="IPR020094">
    <property type="entry name" value="TruA/RsuA/RluB/E/F_N"/>
</dbReference>
<dbReference type="InterPro" id="IPR036986">
    <property type="entry name" value="S4_RNA-bd_sf"/>
</dbReference>
<name>A0A1J1DWI3_9FLAO</name>
<keyword evidence="2 4" id="KW-0413">Isomerase</keyword>
<comment type="similarity">
    <text evidence="1 4">Belongs to the pseudouridine synthase RsuA family.</text>
</comment>
<dbReference type="NCBIfam" id="TIGR00093">
    <property type="entry name" value="pseudouridine synthase"/>
    <property type="match status" value="1"/>
</dbReference>
<dbReference type="GO" id="GO:0003723">
    <property type="term" value="F:RNA binding"/>
    <property type="evidence" value="ECO:0007669"/>
    <property type="project" value="UniProtKB-KW"/>
</dbReference>
<dbReference type="PANTHER" id="PTHR47683:SF2">
    <property type="entry name" value="RNA-BINDING S4 DOMAIN-CONTAINING PROTEIN"/>
    <property type="match status" value="1"/>
</dbReference>
<dbReference type="PROSITE" id="PS50889">
    <property type="entry name" value="S4"/>
    <property type="match status" value="1"/>
</dbReference>
<dbReference type="SUPFAM" id="SSF55120">
    <property type="entry name" value="Pseudouridine synthase"/>
    <property type="match status" value="1"/>
</dbReference>
<keyword evidence="3" id="KW-0694">RNA-binding</keyword>
<accession>A0A1J1DWI3</accession>
<dbReference type="Pfam" id="PF00849">
    <property type="entry name" value="PseudoU_synth_2"/>
    <property type="match status" value="1"/>
</dbReference>
<dbReference type="InterPro" id="IPR006145">
    <property type="entry name" value="PsdUridine_synth_RsuA/RluA"/>
</dbReference>
<feature type="domain" description="RNA-binding S4" evidence="5">
    <location>
        <begin position="11"/>
        <end position="70"/>
    </location>
</feature>
<dbReference type="InterPro" id="IPR000748">
    <property type="entry name" value="PsdUridine_synth_RsuA/RluB/E/F"/>
</dbReference>
<dbReference type="PROSITE" id="PS01149">
    <property type="entry name" value="PSI_RSU"/>
    <property type="match status" value="1"/>
</dbReference>
<evidence type="ECO:0000256" key="4">
    <source>
        <dbReference type="RuleBase" id="RU003887"/>
    </source>
</evidence>
<gene>
    <name evidence="6" type="ORF">JBKA6_0197</name>
</gene>
<dbReference type="InterPro" id="IPR050343">
    <property type="entry name" value="RsuA_PseudoU_synthase"/>
</dbReference>
<dbReference type="Gene3D" id="3.30.70.580">
    <property type="entry name" value="Pseudouridine synthase I, catalytic domain, N-terminal subdomain"/>
    <property type="match status" value="1"/>
</dbReference>
<dbReference type="EMBL" id="AP014564">
    <property type="protein sequence ID" value="BAV94210.1"/>
    <property type="molecule type" value="Genomic_DNA"/>
</dbReference>